<gene>
    <name evidence="1" type="ORF">BV25DRAFT_1989413</name>
</gene>
<keyword evidence="1" id="KW-0012">Acyltransferase</keyword>
<proteinExistence type="predicted"/>
<organism evidence="1 2">
    <name type="scientific">Artomyces pyxidatus</name>
    <dbReference type="NCBI Taxonomy" id="48021"/>
    <lineage>
        <taxon>Eukaryota</taxon>
        <taxon>Fungi</taxon>
        <taxon>Dikarya</taxon>
        <taxon>Basidiomycota</taxon>
        <taxon>Agaricomycotina</taxon>
        <taxon>Agaricomycetes</taxon>
        <taxon>Russulales</taxon>
        <taxon>Auriscalpiaceae</taxon>
        <taxon>Artomyces</taxon>
    </lineage>
</organism>
<keyword evidence="1" id="KW-0808">Transferase</keyword>
<comment type="caution">
    <text evidence="1">The sequence shown here is derived from an EMBL/GenBank/DDBJ whole genome shotgun (WGS) entry which is preliminary data.</text>
</comment>
<sequence>MSKLLSTATVATIGLSCKAFINLGLCSMSVHGLQNLLKALESAERKDGRGIVTVSNHISTLDDPLTWGVMPARTYLHSRMTRWSLGASDIMFTNPVFSAFFRNGQVLETFRGKGIYQPAVDSAIEKLSHGQWVHLFGEGKVRQPDTYSVEASGAKLIRFKWGVGRILMETPRAPTIIPMWITGFENLMPEGRKTPYKYFPRLGAQLSVTFGDPIPPQDIVTALQRDSPVSKTLTDRGTGPLEASHGMNLGTEHEKRLIRIKVTNLVQRAVEALGKQVSGNMLGKQP</sequence>
<protein>
    <submittedName>
        <fullName evidence="1">Acyltransferase-domain-containing protein</fullName>
    </submittedName>
</protein>
<reference evidence="1" key="1">
    <citation type="submission" date="2021-03" db="EMBL/GenBank/DDBJ databases">
        <authorList>
            <consortium name="DOE Joint Genome Institute"/>
            <person name="Ahrendt S."/>
            <person name="Looney B.P."/>
            <person name="Miyauchi S."/>
            <person name="Morin E."/>
            <person name="Drula E."/>
            <person name="Courty P.E."/>
            <person name="Chicoki N."/>
            <person name="Fauchery L."/>
            <person name="Kohler A."/>
            <person name="Kuo A."/>
            <person name="Labutti K."/>
            <person name="Pangilinan J."/>
            <person name="Lipzen A."/>
            <person name="Riley R."/>
            <person name="Andreopoulos W."/>
            <person name="He G."/>
            <person name="Johnson J."/>
            <person name="Barry K.W."/>
            <person name="Grigoriev I.V."/>
            <person name="Nagy L."/>
            <person name="Hibbett D."/>
            <person name="Henrissat B."/>
            <person name="Matheny P.B."/>
            <person name="Labbe J."/>
            <person name="Martin F."/>
        </authorList>
    </citation>
    <scope>NUCLEOTIDE SEQUENCE</scope>
    <source>
        <strain evidence="1">HHB10654</strain>
    </source>
</reference>
<keyword evidence="2" id="KW-1185">Reference proteome</keyword>
<accession>A0ACB8T9J3</accession>
<dbReference type="Proteomes" id="UP000814140">
    <property type="component" value="Unassembled WGS sequence"/>
</dbReference>
<evidence type="ECO:0000313" key="2">
    <source>
        <dbReference type="Proteomes" id="UP000814140"/>
    </source>
</evidence>
<dbReference type="EMBL" id="MU277196">
    <property type="protein sequence ID" value="KAI0065174.1"/>
    <property type="molecule type" value="Genomic_DNA"/>
</dbReference>
<evidence type="ECO:0000313" key="1">
    <source>
        <dbReference type="EMBL" id="KAI0065174.1"/>
    </source>
</evidence>
<reference evidence="1" key="2">
    <citation type="journal article" date="2022" name="New Phytol.">
        <title>Evolutionary transition to the ectomycorrhizal habit in the genomes of a hyperdiverse lineage of mushroom-forming fungi.</title>
        <authorList>
            <person name="Looney B."/>
            <person name="Miyauchi S."/>
            <person name="Morin E."/>
            <person name="Drula E."/>
            <person name="Courty P.E."/>
            <person name="Kohler A."/>
            <person name="Kuo A."/>
            <person name="LaButti K."/>
            <person name="Pangilinan J."/>
            <person name="Lipzen A."/>
            <person name="Riley R."/>
            <person name="Andreopoulos W."/>
            <person name="He G."/>
            <person name="Johnson J."/>
            <person name="Nolan M."/>
            <person name="Tritt A."/>
            <person name="Barry K.W."/>
            <person name="Grigoriev I.V."/>
            <person name="Nagy L.G."/>
            <person name="Hibbett D."/>
            <person name="Henrissat B."/>
            <person name="Matheny P.B."/>
            <person name="Labbe J."/>
            <person name="Martin F.M."/>
        </authorList>
    </citation>
    <scope>NUCLEOTIDE SEQUENCE</scope>
    <source>
        <strain evidence="1">HHB10654</strain>
    </source>
</reference>
<name>A0ACB8T9J3_9AGAM</name>